<comment type="caution">
    <text evidence="1">The sequence shown here is derived from an EMBL/GenBank/DDBJ whole genome shotgun (WGS) entry which is preliminary data.</text>
</comment>
<evidence type="ECO:0000313" key="1">
    <source>
        <dbReference type="EMBL" id="KPM04867.1"/>
    </source>
</evidence>
<accession>A0A132A1M9</accession>
<dbReference type="VEuPathDB" id="VectorBase:SSCA000124"/>
<protein>
    <submittedName>
        <fullName evidence="1">Uncharacterized protein</fullName>
    </submittedName>
</protein>
<dbReference type="AlphaFoldDB" id="A0A132A1M9"/>
<reference evidence="1 2" key="1">
    <citation type="journal article" date="2015" name="Parasit. Vectors">
        <title>Draft genome of the scabies mite.</title>
        <authorList>
            <person name="Rider S.D.Jr."/>
            <person name="Morgan M.S."/>
            <person name="Arlian L.G."/>
        </authorList>
    </citation>
    <scope>NUCLEOTIDE SEQUENCE [LARGE SCALE GENOMIC DNA]</scope>
    <source>
        <strain evidence="1">Arlian Lab</strain>
    </source>
</reference>
<proteinExistence type="predicted"/>
<organism evidence="1 2">
    <name type="scientific">Sarcoptes scabiei</name>
    <name type="common">Itch mite</name>
    <name type="synonym">Acarus scabiei</name>
    <dbReference type="NCBI Taxonomy" id="52283"/>
    <lineage>
        <taxon>Eukaryota</taxon>
        <taxon>Metazoa</taxon>
        <taxon>Ecdysozoa</taxon>
        <taxon>Arthropoda</taxon>
        <taxon>Chelicerata</taxon>
        <taxon>Arachnida</taxon>
        <taxon>Acari</taxon>
        <taxon>Acariformes</taxon>
        <taxon>Sarcoptiformes</taxon>
        <taxon>Astigmata</taxon>
        <taxon>Psoroptidia</taxon>
        <taxon>Sarcoptoidea</taxon>
        <taxon>Sarcoptidae</taxon>
        <taxon>Sarcoptinae</taxon>
        <taxon>Sarcoptes</taxon>
    </lineage>
</organism>
<name>A0A132A1M9_SARSC</name>
<dbReference type="EMBL" id="JXLN01010002">
    <property type="protein sequence ID" value="KPM04867.1"/>
    <property type="molecule type" value="Genomic_DNA"/>
</dbReference>
<dbReference type="Proteomes" id="UP000616769">
    <property type="component" value="Unassembled WGS sequence"/>
</dbReference>
<evidence type="ECO:0000313" key="2">
    <source>
        <dbReference type="Proteomes" id="UP000616769"/>
    </source>
</evidence>
<sequence length="117" mass="14105">MRLTRISNNLLVLVLITIVTILIVQQQTIDCKVKKQATRKSSYHRYKKPKPKFFRGNIKYVNLYFPINPKLQLLYEDGYKGGYGKTYIDYHRGKIRTRKYPFKFYKKKPEKSKRCIH</sequence>
<gene>
    <name evidence="1" type="ORF">QR98_0033210</name>
</gene>